<dbReference type="SUPFAM" id="SSF47769">
    <property type="entry name" value="SAM/Pointed domain"/>
    <property type="match status" value="1"/>
</dbReference>
<dbReference type="RefSeq" id="XP_051449483.1">
    <property type="nucleotide sequence ID" value="XM_051584886.1"/>
</dbReference>
<keyword evidence="12" id="KW-1185">Reference proteome</keyword>
<keyword evidence="5 6" id="KW-0067">ATP-binding</keyword>
<feature type="domain" description="Protein kinase" evidence="8">
    <location>
        <begin position="685"/>
        <end position="951"/>
    </location>
</feature>
<dbReference type="Gene3D" id="3.10.20.90">
    <property type="entry name" value="Phosphatidylinositol 3-kinase Catalytic Subunit, Chain A, domain 1"/>
    <property type="match status" value="1"/>
</dbReference>
<dbReference type="PANTHER" id="PTHR48016:SF56">
    <property type="entry name" value="MAPKK KINASE"/>
    <property type="match status" value="1"/>
</dbReference>
<comment type="caution">
    <text evidence="11">The sequence shown here is derived from an EMBL/GenBank/DDBJ whole genome shotgun (WGS) entry which is preliminary data.</text>
</comment>
<dbReference type="SMART" id="SM00220">
    <property type="entry name" value="S_TKc"/>
    <property type="match status" value="1"/>
</dbReference>
<dbReference type="FunFam" id="1.10.510.10:FF:000334">
    <property type="entry name" value="Serine/threonine-protein kinase STE11"/>
    <property type="match status" value="1"/>
</dbReference>
<dbReference type="GO" id="GO:0005524">
    <property type="term" value="F:ATP binding"/>
    <property type="evidence" value="ECO:0007669"/>
    <property type="project" value="UniProtKB-UniRule"/>
</dbReference>
<accession>A0AAD5EJI8</accession>
<evidence type="ECO:0000256" key="4">
    <source>
        <dbReference type="ARBA" id="ARBA00022777"/>
    </source>
</evidence>
<dbReference type="Pfam" id="PF07647">
    <property type="entry name" value="SAM_2"/>
    <property type="match status" value="1"/>
</dbReference>
<dbReference type="PROSITE" id="PS00108">
    <property type="entry name" value="PROTEIN_KINASE_ST"/>
    <property type="match status" value="1"/>
</dbReference>
<evidence type="ECO:0000259" key="10">
    <source>
        <dbReference type="PROSITE" id="PS50200"/>
    </source>
</evidence>
<feature type="compositionally biased region" description="Low complexity" evidence="7">
    <location>
        <begin position="11"/>
        <end position="26"/>
    </location>
</feature>
<dbReference type="AlphaFoldDB" id="A0AAD5EJI8"/>
<dbReference type="SUPFAM" id="SSF54236">
    <property type="entry name" value="Ubiquitin-like"/>
    <property type="match status" value="1"/>
</dbReference>
<keyword evidence="2" id="KW-0808">Transferase</keyword>
<dbReference type="SMART" id="SM01304">
    <property type="entry name" value="Ras_bdg_2"/>
    <property type="match status" value="1"/>
</dbReference>
<organism evidence="11 12">
    <name type="scientific">Umbelopsis ramanniana AG</name>
    <dbReference type="NCBI Taxonomy" id="1314678"/>
    <lineage>
        <taxon>Eukaryota</taxon>
        <taxon>Fungi</taxon>
        <taxon>Fungi incertae sedis</taxon>
        <taxon>Mucoromycota</taxon>
        <taxon>Mucoromycotina</taxon>
        <taxon>Umbelopsidomycetes</taxon>
        <taxon>Umbelopsidales</taxon>
        <taxon>Umbelopsidaceae</taxon>
        <taxon>Umbelopsis</taxon>
    </lineage>
</organism>
<dbReference type="Gene3D" id="1.10.150.50">
    <property type="entry name" value="Transcription Factor, Ets-1"/>
    <property type="match status" value="1"/>
</dbReference>
<feature type="compositionally biased region" description="Polar residues" evidence="7">
    <location>
        <begin position="418"/>
        <end position="442"/>
    </location>
</feature>
<dbReference type="InterPro" id="IPR029071">
    <property type="entry name" value="Ubiquitin-like_domsf"/>
</dbReference>
<dbReference type="PROSITE" id="PS50011">
    <property type="entry name" value="PROTEIN_KINASE_DOM"/>
    <property type="match status" value="1"/>
</dbReference>
<reference evidence="11" key="1">
    <citation type="submission" date="2021-06" db="EMBL/GenBank/DDBJ databases">
        <authorList>
            <consortium name="DOE Joint Genome Institute"/>
            <person name="Mondo S.J."/>
            <person name="Amses K.R."/>
            <person name="Simmons D.R."/>
            <person name="Longcore J.E."/>
            <person name="Seto K."/>
            <person name="Alves G.H."/>
            <person name="Bonds A.E."/>
            <person name="Quandt C.A."/>
            <person name="Davis W.J."/>
            <person name="Chang Y."/>
            <person name="Letcher P.M."/>
            <person name="Powell M.J."/>
            <person name="Kuo A."/>
            <person name="Labutti K."/>
            <person name="Pangilinan J."/>
            <person name="Andreopoulos W."/>
            <person name="Tritt A."/>
            <person name="Riley R."/>
            <person name="Hundley H."/>
            <person name="Johnson J."/>
            <person name="Lipzen A."/>
            <person name="Barry K."/>
            <person name="Berbee M.L."/>
            <person name="Buchler N.E."/>
            <person name="Grigoriev I.V."/>
            <person name="Spatafora J.W."/>
            <person name="Stajich J.E."/>
            <person name="James T.Y."/>
        </authorList>
    </citation>
    <scope>NUCLEOTIDE SEQUENCE</scope>
    <source>
        <strain evidence="11">AG</strain>
    </source>
</reference>
<keyword evidence="3 6" id="KW-0547">Nucleotide-binding</keyword>
<evidence type="ECO:0000259" key="8">
    <source>
        <dbReference type="PROSITE" id="PS50011"/>
    </source>
</evidence>
<dbReference type="Pfam" id="PF00069">
    <property type="entry name" value="Pkinase"/>
    <property type="match status" value="1"/>
</dbReference>
<evidence type="ECO:0000256" key="7">
    <source>
        <dbReference type="SAM" id="MobiDB-lite"/>
    </source>
</evidence>
<dbReference type="InterPro" id="IPR017441">
    <property type="entry name" value="Protein_kinase_ATP_BS"/>
</dbReference>
<feature type="region of interest" description="Disordered" evidence="7">
    <location>
        <begin position="182"/>
        <end position="220"/>
    </location>
</feature>
<feature type="domain" description="SAM" evidence="9">
    <location>
        <begin position="39"/>
        <end position="102"/>
    </location>
</feature>
<dbReference type="InterPro" id="IPR008271">
    <property type="entry name" value="Ser/Thr_kinase_AS"/>
</dbReference>
<evidence type="ECO:0000256" key="3">
    <source>
        <dbReference type="ARBA" id="ARBA00022741"/>
    </source>
</evidence>
<reference evidence="11" key="2">
    <citation type="journal article" date="2022" name="Proc. Natl. Acad. Sci. U.S.A.">
        <title>Diploid-dominant life cycles characterize the early evolution of Fungi.</title>
        <authorList>
            <person name="Amses K.R."/>
            <person name="Simmons D.R."/>
            <person name="Longcore J.E."/>
            <person name="Mondo S.J."/>
            <person name="Seto K."/>
            <person name="Jeronimo G.H."/>
            <person name="Bonds A.E."/>
            <person name="Quandt C.A."/>
            <person name="Davis W.J."/>
            <person name="Chang Y."/>
            <person name="Federici B.A."/>
            <person name="Kuo A."/>
            <person name="LaButti K."/>
            <person name="Pangilinan J."/>
            <person name="Andreopoulos W."/>
            <person name="Tritt A."/>
            <person name="Riley R."/>
            <person name="Hundley H."/>
            <person name="Johnson J."/>
            <person name="Lipzen A."/>
            <person name="Barry K."/>
            <person name="Lang B.F."/>
            <person name="Cuomo C.A."/>
            <person name="Buchler N.E."/>
            <person name="Grigoriev I.V."/>
            <person name="Spatafora J.W."/>
            <person name="Stajich J.E."/>
            <person name="James T.Y."/>
        </authorList>
    </citation>
    <scope>NUCLEOTIDE SEQUENCE</scope>
    <source>
        <strain evidence="11">AG</strain>
    </source>
</reference>
<dbReference type="InterPro" id="IPR001660">
    <property type="entry name" value="SAM"/>
</dbReference>
<dbReference type="SUPFAM" id="SSF56112">
    <property type="entry name" value="Protein kinase-like (PK-like)"/>
    <property type="match status" value="1"/>
</dbReference>
<keyword evidence="4" id="KW-0418">Kinase</keyword>
<feature type="binding site" evidence="6">
    <location>
        <position position="714"/>
    </location>
    <ligand>
        <name>ATP</name>
        <dbReference type="ChEBI" id="CHEBI:30616"/>
    </ligand>
</feature>
<evidence type="ECO:0000256" key="1">
    <source>
        <dbReference type="ARBA" id="ARBA00006529"/>
    </source>
</evidence>
<dbReference type="InterPro" id="IPR000719">
    <property type="entry name" value="Prot_kinase_dom"/>
</dbReference>
<dbReference type="EMBL" id="MU620892">
    <property type="protein sequence ID" value="KAI8584479.1"/>
    <property type="molecule type" value="Genomic_DNA"/>
</dbReference>
<evidence type="ECO:0008006" key="13">
    <source>
        <dbReference type="Google" id="ProtNLM"/>
    </source>
</evidence>
<evidence type="ECO:0000259" key="9">
    <source>
        <dbReference type="PROSITE" id="PS50105"/>
    </source>
</evidence>
<comment type="similarity">
    <text evidence="1">Belongs to the protein kinase superfamily. STE Ser/Thr protein kinase family. MAP kinase kinase kinase subfamily.</text>
</comment>
<dbReference type="GO" id="GO:0004709">
    <property type="term" value="F:MAP kinase kinase kinase activity"/>
    <property type="evidence" value="ECO:0007669"/>
    <property type="project" value="UniProtKB-ARBA"/>
</dbReference>
<dbReference type="GeneID" id="75910236"/>
<feature type="compositionally biased region" description="Polar residues" evidence="7">
    <location>
        <begin position="399"/>
        <end position="410"/>
    </location>
</feature>
<gene>
    <name evidence="11" type="ORF">K450DRAFT_216594</name>
</gene>
<dbReference type="InterPro" id="IPR050538">
    <property type="entry name" value="MAP_kinase_kinase_kinase"/>
</dbReference>
<name>A0AAD5EJI8_UMBRA</name>
<evidence type="ECO:0000256" key="6">
    <source>
        <dbReference type="PROSITE-ProRule" id="PRU10141"/>
    </source>
</evidence>
<evidence type="ECO:0000313" key="12">
    <source>
        <dbReference type="Proteomes" id="UP001206595"/>
    </source>
</evidence>
<evidence type="ECO:0000256" key="5">
    <source>
        <dbReference type="ARBA" id="ARBA00022840"/>
    </source>
</evidence>
<dbReference type="Proteomes" id="UP001206595">
    <property type="component" value="Unassembled WGS sequence"/>
</dbReference>
<evidence type="ECO:0000256" key="2">
    <source>
        <dbReference type="ARBA" id="ARBA00022679"/>
    </source>
</evidence>
<proteinExistence type="inferred from homology"/>
<dbReference type="InterPro" id="IPR013761">
    <property type="entry name" value="SAM/pointed_sf"/>
</dbReference>
<feature type="region of interest" description="Disordered" evidence="7">
    <location>
        <begin position="385"/>
        <end position="446"/>
    </location>
</feature>
<dbReference type="PANTHER" id="PTHR48016">
    <property type="entry name" value="MAP KINASE KINASE KINASE SSK2-RELATED-RELATED"/>
    <property type="match status" value="1"/>
</dbReference>
<dbReference type="InterPro" id="IPR011009">
    <property type="entry name" value="Kinase-like_dom_sf"/>
</dbReference>
<protein>
    <recommendedName>
        <fullName evidence="13">Pkinase-domain-containing protein</fullName>
    </recommendedName>
</protein>
<feature type="region of interest" description="Disordered" evidence="7">
    <location>
        <begin position="1"/>
        <end position="26"/>
    </location>
</feature>
<dbReference type="SMART" id="SM00454">
    <property type="entry name" value="SAM"/>
    <property type="match status" value="1"/>
</dbReference>
<dbReference type="PROSITE" id="PS50200">
    <property type="entry name" value="RA"/>
    <property type="match status" value="1"/>
</dbReference>
<dbReference type="InterPro" id="IPR000159">
    <property type="entry name" value="RA_dom"/>
</dbReference>
<dbReference type="Pfam" id="PF14847">
    <property type="entry name" value="Ras_bdg_2"/>
    <property type="match status" value="1"/>
</dbReference>
<dbReference type="PROSITE" id="PS00107">
    <property type="entry name" value="PROTEIN_KINASE_ATP"/>
    <property type="match status" value="1"/>
</dbReference>
<dbReference type="CDD" id="cd09534">
    <property type="entry name" value="SAM_Ste11_fungal"/>
    <property type="match status" value="1"/>
</dbReference>
<dbReference type="PROSITE" id="PS50105">
    <property type="entry name" value="SAM_DOMAIN"/>
    <property type="match status" value="1"/>
</dbReference>
<sequence>MISPSRTFFGRSTPSPTTPTYPETTETTRSYSLETVKHWKERDVADWLESLNYGQFTQKFTENNINGEVLLELDNPTLKEMDIKTVGERVRILTAVRHLRQECYNEMAYFARMAKEQSANESRGQPQGAYSTPYHPNISLMTLDSISRYESTAPGPPASASIIERPANKLLDYKPSVQRSNSFSRLLGRSDSKRSQKINGQELPTSPKHPNAKRSSQEGNIMSMEKVKQTCVRVFGEDGQTRIVNVHNATDVRSIMAKVLHKFGIEEANISKYCIFVGSSDTGAARALSDEELEEICRSQDRPEKERLILRKRHQYPTHEEFKRKGTITQKRNQIQKMYEETVVPWAPAMGPSGTPSPIGAYASLQPLHHGLPDRQQTVDIITSIGNGMAKPTPPVSGKLSSDPSTTSYFPSPERSNDSTAATQQSSNWDQRAPTTPQSGGTSVSSRFSVASFNSSHAAYRSHTPKLRQFFGERPPSEVISSNLPSFFPNHKPEILETAGFNAKRMSMRRASHSSGMSTSRRRDSVMPELASVLGLELDKVFEQEELEALQAQAEEEEEEESFEVEEEEAFRPPAELKLPTSFPQKTSLQNKRFSTLLTIKSDGDVESHMPARKSSLINTDTTLADKAAQHIKVSLNTPVSATLTLVGTPVEAPEVVEIPSPEPSPTEPIAPEPIIHVNAAPVEWMKGSLIGRGTFGDVYLGLSPISGELMAVKQVELPVVNSATEDRKRTMISALEQEIALLRDLHHENIVQYLGFQCDEAHFSIFLEYVPGGSVAGLLASYGAFKEPLVCSFVRQILKGLNYLHGRDIIHRDIKGANVLVDNKGGVKISDFGISKKVEDDMMLVSGASANRPSLQGSVFWMAPEVVKQTQYTRKADIWSLGCMVVEMFTGDHPFPEFSQMQAIFQIGSYKAPNIPDHIGDDAKDFLNRTFDLDYRERPTADVLLQHPFLANVGTNL</sequence>
<dbReference type="Gene3D" id="1.10.510.10">
    <property type="entry name" value="Transferase(Phosphotransferase) domain 1"/>
    <property type="match status" value="1"/>
</dbReference>
<dbReference type="FunFam" id="3.30.200.20:FF:000387">
    <property type="entry name" value="Serine/threonine-protein kinase STE11"/>
    <property type="match status" value="1"/>
</dbReference>
<feature type="region of interest" description="Disordered" evidence="7">
    <location>
        <begin position="550"/>
        <end position="572"/>
    </location>
</feature>
<feature type="domain" description="Ras-associating" evidence="10">
    <location>
        <begin position="228"/>
        <end position="315"/>
    </location>
</feature>
<feature type="compositionally biased region" description="Acidic residues" evidence="7">
    <location>
        <begin position="550"/>
        <end position="569"/>
    </location>
</feature>
<dbReference type="InterPro" id="IPR029458">
    <property type="entry name" value="Ras-bd_By2"/>
</dbReference>
<evidence type="ECO:0000313" key="11">
    <source>
        <dbReference type="EMBL" id="KAI8584479.1"/>
    </source>
</evidence>